<sequence>MPMSLEAFQSSLRTSCTVEALSAGLIGEGAEIEGAFGPRRITYADYTASGRALRQVEEFILAEVLPYYANSHTEASYCGARMTTLRREARAEIARCTGADENYTVIFTGSGATAGINRALNLLGFGGAGQEVGRPAVLIGPYEHHSNILPWRESGADVIEIPEAPQGGPDMEVLEAELLRLRDRPLVLGAFSAASNVTGILTDVDAVTRLLKRNGALALWDYAGGGPYLPITMAPEADCAKDAVVVSPHKFPGGPGASGVLIIRNAAVRANKPTWPGGGTVSFVSPWGHDYSASLAAREEAGTPNVLGDIRAGLAFAVKDAVGCDFILARDKELARMAFAAWDGHPALRILAADQRDRLPIFAFQVLDRQGAQVHPQLFTRMLSDFHGIQARGGCACAGPYAHRLLGISQARSESLRASIQAGDEIEKPGWTRLNFSYLMSDETARFIHQSVAELAAEAGERAKLYVADTRTARFRKAG</sequence>
<dbReference type="Gene3D" id="3.90.1150.10">
    <property type="entry name" value="Aspartate Aminotransferase, domain 1"/>
    <property type="match status" value="1"/>
</dbReference>
<dbReference type="PANTHER" id="PTHR43686:SF1">
    <property type="entry name" value="AMINOTRAN_5 DOMAIN-CONTAINING PROTEIN"/>
    <property type="match status" value="1"/>
</dbReference>
<feature type="domain" description="Aminotransferase class V" evidence="2">
    <location>
        <begin position="43"/>
        <end position="421"/>
    </location>
</feature>
<proteinExistence type="predicted"/>
<dbReference type="EMBL" id="CYHE01000002">
    <property type="protein sequence ID" value="CUA93353.1"/>
    <property type="molecule type" value="Genomic_DNA"/>
</dbReference>
<name>A0A0K6HRE2_9HYPH</name>
<keyword evidence="1" id="KW-0663">Pyridoxal phosphate</keyword>
<gene>
    <name evidence="3" type="ORF">Ga0061067_102351</name>
</gene>
<dbReference type="SUPFAM" id="SSF53383">
    <property type="entry name" value="PLP-dependent transferases"/>
    <property type="match status" value="1"/>
</dbReference>
<organism evidence="3 4">
    <name type="scientific">Pannonibacter indicus</name>
    <dbReference type="NCBI Taxonomy" id="466044"/>
    <lineage>
        <taxon>Bacteria</taxon>
        <taxon>Pseudomonadati</taxon>
        <taxon>Pseudomonadota</taxon>
        <taxon>Alphaproteobacteria</taxon>
        <taxon>Hyphomicrobiales</taxon>
        <taxon>Stappiaceae</taxon>
        <taxon>Pannonibacter</taxon>
    </lineage>
</organism>
<dbReference type="InterPro" id="IPR015422">
    <property type="entry name" value="PyrdxlP-dep_Trfase_small"/>
</dbReference>
<accession>A0A0K6HRE2</accession>
<evidence type="ECO:0000313" key="4">
    <source>
        <dbReference type="Proteomes" id="UP000183900"/>
    </source>
</evidence>
<dbReference type="Pfam" id="PF00266">
    <property type="entry name" value="Aminotran_5"/>
    <property type="match status" value="1"/>
</dbReference>
<dbReference type="RefSeq" id="WP_244270002.1">
    <property type="nucleotide sequence ID" value="NZ_CYHE01000002.1"/>
</dbReference>
<dbReference type="InterPro" id="IPR000192">
    <property type="entry name" value="Aminotrans_V_dom"/>
</dbReference>
<evidence type="ECO:0000259" key="2">
    <source>
        <dbReference type="Pfam" id="PF00266"/>
    </source>
</evidence>
<evidence type="ECO:0000256" key="1">
    <source>
        <dbReference type="ARBA" id="ARBA00022898"/>
    </source>
</evidence>
<dbReference type="Proteomes" id="UP000183900">
    <property type="component" value="Unassembled WGS sequence"/>
</dbReference>
<reference evidence="4" key="1">
    <citation type="submission" date="2015-08" db="EMBL/GenBank/DDBJ databases">
        <authorList>
            <person name="Varghese N."/>
        </authorList>
    </citation>
    <scope>NUCLEOTIDE SEQUENCE [LARGE SCALE GENOMIC DNA]</scope>
    <source>
        <strain evidence="4">DSM 23407</strain>
    </source>
</reference>
<dbReference type="InterPro" id="IPR015421">
    <property type="entry name" value="PyrdxlP-dep_Trfase_major"/>
</dbReference>
<dbReference type="PANTHER" id="PTHR43686">
    <property type="entry name" value="SULFURTRANSFERASE-RELATED"/>
    <property type="match status" value="1"/>
</dbReference>
<dbReference type="AlphaFoldDB" id="A0A0K6HRE2"/>
<keyword evidence="4" id="KW-1185">Reference proteome</keyword>
<dbReference type="InterPro" id="IPR015424">
    <property type="entry name" value="PyrdxlP-dep_Trfase"/>
</dbReference>
<evidence type="ECO:0000313" key="3">
    <source>
        <dbReference type="EMBL" id="CUA93353.1"/>
    </source>
</evidence>
<dbReference type="Gene3D" id="3.40.640.10">
    <property type="entry name" value="Type I PLP-dependent aspartate aminotransferase-like (Major domain)"/>
    <property type="match status" value="1"/>
</dbReference>
<protein>
    <submittedName>
        <fullName evidence="3">Selenocysteine lyase/Cysteine desulfurase</fullName>
    </submittedName>
</protein>
<dbReference type="GO" id="GO:0016829">
    <property type="term" value="F:lyase activity"/>
    <property type="evidence" value="ECO:0007669"/>
    <property type="project" value="UniProtKB-KW"/>
</dbReference>
<keyword evidence="3" id="KW-0456">Lyase</keyword>